<evidence type="ECO:0000313" key="4">
    <source>
        <dbReference type="EMBL" id="CAE7597840.1"/>
    </source>
</evidence>
<evidence type="ECO:0000313" key="5">
    <source>
        <dbReference type="Proteomes" id="UP000604046"/>
    </source>
</evidence>
<dbReference type="CDD" id="cd00051">
    <property type="entry name" value="EFh"/>
    <property type="match status" value="1"/>
</dbReference>
<dbReference type="GO" id="GO:0005509">
    <property type="term" value="F:calcium ion binding"/>
    <property type="evidence" value="ECO:0007669"/>
    <property type="project" value="InterPro"/>
</dbReference>
<dbReference type="PROSITE" id="PS00018">
    <property type="entry name" value="EF_HAND_1"/>
    <property type="match status" value="2"/>
</dbReference>
<dbReference type="OrthoDB" id="10545052at2759"/>
<feature type="compositionally biased region" description="Basic residues" evidence="2">
    <location>
        <begin position="410"/>
        <end position="427"/>
    </location>
</feature>
<feature type="compositionally biased region" description="Low complexity" evidence="2">
    <location>
        <begin position="591"/>
        <end position="603"/>
    </location>
</feature>
<dbReference type="AlphaFoldDB" id="A0A812V4L4"/>
<feature type="compositionally biased region" description="Basic and acidic residues" evidence="2">
    <location>
        <begin position="735"/>
        <end position="752"/>
    </location>
</feature>
<feature type="region of interest" description="Disordered" evidence="2">
    <location>
        <begin position="865"/>
        <end position="938"/>
    </location>
</feature>
<accession>A0A812V4L4</accession>
<dbReference type="PROSITE" id="PS50222">
    <property type="entry name" value="EF_HAND_2"/>
    <property type="match status" value="2"/>
</dbReference>
<comment type="caution">
    <text evidence="4">The sequence shown here is derived from an EMBL/GenBank/DDBJ whole genome shotgun (WGS) entry which is preliminary data.</text>
</comment>
<reference evidence="4" key="1">
    <citation type="submission" date="2021-02" db="EMBL/GenBank/DDBJ databases">
        <authorList>
            <person name="Dougan E. K."/>
            <person name="Rhodes N."/>
            <person name="Thang M."/>
            <person name="Chan C."/>
        </authorList>
    </citation>
    <scope>NUCLEOTIDE SEQUENCE</scope>
</reference>
<dbReference type="SMART" id="SM00054">
    <property type="entry name" value="EFh"/>
    <property type="match status" value="2"/>
</dbReference>
<keyword evidence="5" id="KW-1185">Reference proteome</keyword>
<dbReference type="EMBL" id="CAJNDS010002789">
    <property type="protein sequence ID" value="CAE7597840.1"/>
    <property type="molecule type" value="Genomic_DNA"/>
</dbReference>
<dbReference type="InterPro" id="IPR002048">
    <property type="entry name" value="EF_hand_dom"/>
</dbReference>
<organism evidence="4 5">
    <name type="scientific">Symbiodinium natans</name>
    <dbReference type="NCBI Taxonomy" id="878477"/>
    <lineage>
        <taxon>Eukaryota</taxon>
        <taxon>Sar</taxon>
        <taxon>Alveolata</taxon>
        <taxon>Dinophyceae</taxon>
        <taxon>Suessiales</taxon>
        <taxon>Symbiodiniaceae</taxon>
        <taxon>Symbiodinium</taxon>
    </lineage>
</organism>
<dbReference type="Proteomes" id="UP000604046">
    <property type="component" value="Unassembled WGS sequence"/>
</dbReference>
<sequence>MATPSVQVRHIEADTIDWQPCAIPLARLLKLGAHDKQRVPDEFELSSFNPRPSLDGAHLEPIAKRRQLTKQAESGRFIGLFQLACVGQPRKMELSSFLRWCNRPVPSCSSELSLHFSRLEFPALLNQDVCAMDSYRFELKYTKLTKLFHVVLIRVTKREKLNVNLKVREKWRYAHSYRQPGPLQLLPEHSLLNVSCLAVLAWEIEQELMQESDLSGCGDLPAPEYEIESGTMRLVRRLYLQQSDARSDFTTASQDGRRHMIMLSPLQKSRLGYQPNLPQATVTKRCILYTVLQSPRALSLTQVLQGWKPGVHCTCSFLMGNAPPISAQQLKQLRSKYDKDGNGDLSWEEFQALALEVGELQGLKQPVSDEKLLKIFKGLDKDSSGSVNFQEFEAAHAALQAQLQAAAKAKAKAKPKAKGKAKPKPKAKATAEAVQAEEPKTEVQDGQASIFDSLPGFGSFVPDLGVSALFAEDTRVPVAKAIPTPKKTKPPPLPEAAPPPLSSQVPWSMQLKSADPDWYDPDDAEYSGSDDFPDIGEMPTASAGTAPAPPKADAEAKAEAKPVPKPKVGPKAKADAKAKAKQKAKAKPGAKPKAVVPGAPAAKGRAEGVSAVQGVTEDVFSSPIHRREAVAHPADKRDPRTIRALQTPGGLDLIEQAPEVLSEPESQDSVDSISGEVARSWDPTAKDVRYTYARDRAVGFSEFWRPLKWSREEWERRLTASGNLRKRGVGVMKHGKAEADRPVEAKVAKVDAEPDTEPEDLIAPEKPKPRSQYPLATEVKPRYIDKPLVGLKDAAAEGAVNSLRKTSKKPALPSFGSFDDELLNSSPAPRDPVRPGEPLVPLATAIQMPHLAASQESHRSIPQVPQANAPNFGYPGTAQPVGGSWQPPTPVYSSGLSPRGGGRPLMQEVHAAGAEQPAPAPAHLLGADYGDKPGRTWL</sequence>
<feature type="domain" description="EF-hand" evidence="3">
    <location>
        <begin position="325"/>
        <end position="360"/>
    </location>
</feature>
<evidence type="ECO:0000259" key="3">
    <source>
        <dbReference type="PROSITE" id="PS50222"/>
    </source>
</evidence>
<feature type="region of interest" description="Disordered" evidence="2">
    <location>
        <begin position="410"/>
        <end position="445"/>
    </location>
</feature>
<dbReference type="InterPro" id="IPR011992">
    <property type="entry name" value="EF-hand-dom_pair"/>
</dbReference>
<feature type="compositionally biased region" description="Basic residues" evidence="2">
    <location>
        <begin position="579"/>
        <end position="590"/>
    </location>
</feature>
<feature type="region of interest" description="Disordered" evidence="2">
    <location>
        <begin position="481"/>
        <end position="610"/>
    </location>
</feature>
<feature type="compositionally biased region" description="Polar residues" evidence="2">
    <location>
        <begin position="502"/>
        <end position="511"/>
    </location>
</feature>
<evidence type="ECO:0000256" key="1">
    <source>
        <dbReference type="ARBA" id="ARBA00022837"/>
    </source>
</evidence>
<feature type="compositionally biased region" description="Pro residues" evidence="2">
    <location>
        <begin position="490"/>
        <end position="501"/>
    </location>
</feature>
<name>A0A812V4L4_9DINO</name>
<feature type="compositionally biased region" description="Acidic residues" evidence="2">
    <location>
        <begin position="753"/>
        <end position="762"/>
    </location>
</feature>
<protein>
    <submittedName>
        <fullName evidence="4">PFP-BETA2 protein</fullName>
    </submittedName>
</protein>
<proteinExistence type="predicted"/>
<feature type="region of interest" description="Disordered" evidence="2">
    <location>
        <begin position="800"/>
        <end position="838"/>
    </location>
</feature>
<feature type="domain" description="EF-hand" evidence="3">
    <location>
        <begin position="367"/>
        <end position="402"/>
    </location>
</feature>
<dbReference type="SUPFAM" id="SSF47473">
    <property type="entry name" value="EF-hand"/>
    <property type="match status" value="1"/>
</dbReference>
<gene>
    <name evidence="4" type="primary">PFP-BETA2</name>
    <name evidence="4" type="ORF">SNAT2548_LOCUS34015</name>
</gene>
<feature type="compositionally biased region" description="Basic and acidic residues" evidence="2">
    <location>
        <begin position="552"/>
        <end position="562"/>
    </location>
</feature>
<keyword evidence="1" id="KW-0106">Calcium</keyword>
<dbReference type="InterPro" id="IPR018247">
    <property type="entry name" value="EF_Hand_1_Ca_BS"/>
</dbReference>
<dbReference type="Pfam" id="PF13499">
    <property type="entry name" value="EF-hand_7"/>
    <property type="match status" value="1"/>
</dbReference>
<dbReference type="Gene3D" id="1.10.238.10">
    <property type="entry name" value="EF-hand"/>
    <property type="match status" value="1"/>
</dbReference>
<feature type="compositionally biased region" description="Basic and acidic residues" evidence="2">
    <location>
        <begin position="929"/>
        <end position="938"/>
    </location>
</feature>
<feature type="region of interest" description="Disordered" evidence="2">
    <location>
        <begin position="729"/>
        <end position="779"/>
    </location>
</feature>
<evidence type="ECO:0000256" key="2">
    <source>
        <dbReference type="SAM" id="MobiDB-lite"/>
    </source>
</evidence>